<evidence type="ECO:0000313" key="2">
    <source>
        <dbReference type="Proteomes" id="UP000836387"/>
    </source>
</evidence>
<accession>A0ACA9TWV2</accession>
<reference evidence="1" key="1">
    <citation type="submission" date="2020-04" db="EMBL/GenBank/DDBJ databases">
        <authorList>
            <person name="Broberg M."/>
        </authorList>
    </citation>
    <scope>NUCLEOTIDE SEQUENCE</scope>
</reference>
<protein>
    <submittedName>
        <fullName evidence="1">Uncharacterized protein</fullName>
    </submittedName>
</protein>
<reference evidence="1" key="2">
    <citation type="submission" date="2021-10" db="EMBL/GenBank/DDBJ databases">
        <authorList>
            <person name="Piombo E."/>
        </authorList>
    </citation>
    <scope>NUCLEOTIDE SEQUENCE</scope>
</reference>
<comment type="caution">
    <text evidence="1">The sequence shown here is derived from an EMBL/GenBank/DDBJ whole genome shotgun (WGS) entry which is preliminary data.</text>
</comment>
<evidence type="ECO:0000313" key="1">
    <source>
        <dbReference type="EMBL" id="CAG9945383.1"/>
    </source>
</evidence>
<dbReference type="EMBL" id="CADEHS020000009">
    <property type="protein sequence ID" value="CAG9945383.1"/>
    <property type="molecule type" value="Genomic_DNA"/>
</dbReference>
<gene>
    <name evidence="1" type="ORF">CRV2_00012117</name>
</gene>
<proteinExistence type="predicted"/>
<keyword evidence="2" id="KW-1185">Reference proteome</keyword>
<name>A0ACA9TWV2_BIOOC</name>
<dbReference type="Proteomes" id="UP000836387">
    <property type="component" value="Unassembled WGS sequence"/>
</dbReference>
<sequence>MDQPQDPKVDGLPKQENDTPKQEDQTSQNNDKQDIDLVNFVSYSDDKSSGTHHYQSSVKKQ</sequence>
<organism evidence="1 2">
    <name type="scientific">Clonostachys rosea f. rosea IK726</name>
    <dbReference type="NCBI Taxonomy" id="1349383"/>
    <lineage>
        <taxon>Eukaryota</taxon>
        <taxon>Fungi</taxon>
        <taxon>Dikarya</taxon>
        <taxon>Ascomycota</taxon>
        <taxon>Pezizomycotina</taxon>
        <taxon>Sordariomycetes</taxon>
        <taxon>Hypocreomycetidae</taxon>
        <taxon>Hypocreales</taxon>
        <taxon>Bionectriaceae</taxon>
        <taxon>Clonostachys</taxon>
    </lineage>
</organism>